<dbReference type="GO" id="GO:0006637">
    <property type="term" value="P:acyl-CoA metabolic process"/>
    <property type="evidence" value="ECO:0007669"/>
    <property type="project" value="InterPro"/>
</dbReference>
<evidence type="ECO:0008006" key="5">
    <source>
        <dbReference type="Google" id="ProtNLM"/>
    </source>
</evidence>
<dbReference type="InterPro" id="IPR003703">
    <property type="entry name" value="Acyl_CoA_thio"/>
</dbReference>
<evidence type="ECO:0000313" key="4">
    <source>
        <dbReference type="Proteomes" id="UP001213681"/>
    </source>
</evidence>
<dbReference type="Pfam" id="PF13622">
    <property type="entry name" value="4HBT_3"/>
    <property type="match status" value="1"/>
</dbReference>
<dbReference type="GO" id="GO:0005782">
    <property type="term" value="C:peroxisomal matrix"/>
    <property type="evidence" value="ECO:0007669"/>
    <property type="project" value="UniProtKB-SubCell"/>
</dbReference>
<accession>A0AAD6C399</accession>
<name>A0AAD6C399_9EURO</name>
<sequence>MMDPSPIQKHIEVIPLSNSQPDVFRNQNKLWRPGSRGIFGGIAIAQSLRSAQLTVPAEFDAHSMHCSFVFAGNAEEMITYHVERVRDGRSFCTRFVRAIQGNRPIFLATISFTMPQTVGVSHSLAHSTAPPAIMLHQDEEVPDSSEFREISAETPYLNKSAGVLRGASHNPQDKRVHQWIRARGEVSVQQGDPIHVAALAFMSDSYFLAAVPHSHEIWDFIQAPVTEFYPTKRDLFTSPETHTAIHRPHFEVEHRSGAISTPRVATMVSLDHTIYFHDVKRLRVDEWLLSEVQTSWAANGRGLIHQKMWTKDGMLVATCIQEVSNLVLYMSYLTY</sequence>
<dbReference type="Gene3D" id="3.10.129.10">
    <property type="entry name" value="Hotdog Thioesterase"/>
    <property type="match status" value="2"/>
</dbReference>
<dbReference type="InterPro" id="IPR049449">
    <property type="entry name" value="TesB_ACOT8-like_N"/>
</dbReference>
<dbReference type="Pfam" id="PF20789">
    <property type="entry name" value="4HBT_3C"/>
    <property type="match status" value="1"/>
</dbReference>
<evidence type="ECO:0000259" key="1">
    <source>
        <dbReference type="Pfam" id="PF13622"/>
    </source>
</evidence>
<dbReference type="InterPro" id="IPR049450">
    <property type="entry name" value="ACOT8-like_C"/>
</dbReference>
<dbReference type="GO" id="GO:0047617">
    <property type="term" value="F:fatty acyl-CoA hydrolase activity"/>
    <property type="evidence" value="ECO:0007669"/>
    <property type="project" value="InterPro"/>
</dbReference>
<dbReference type="RefSeq" id="XP_056764744.1">
    <property type="nucleotide sequence ID" value="XM_056911918.1"/>
</dbReference>
<reference evidence="3" key="2">
    <citation type="journal article" date="2023" name="IMA Fungus">
        <title>Comparative genomic study of the Penicillium genus elucidates a diverse pangenome and 15 lateral gene transfer events.</title>
        <authorList>
            <person name="Petersen C."/>
            <person name="Sorensen T."/>
            <person name="Nielsen M.R."/>
            <person name="Sondergaard T.E."/>
            <person name="Sorensen J.L."/>
            <person name="Fitzpatrick D.A."/>
            <person name="Frisvad J.C."/>
            <person name="Nielsen K.L."/>
        </authorList>
    </citation>
    <scope>NUCLEOTIDE SEQUENCE</scope>
    <source>
        <strain evidence="3">IBT 16125</strain>
    </source>
</reference>
<dbReference type="Proteomes" id="UP001213681">
    <property type="component" value="Unassembled WGS sequence"/>
</dbReference>
<gene>
    <name evidence="3" type="ORF">N7458_008536</name>
</gene>
<dbReference type="PANTHER" id="PTHR11066">
    <property type="entry name" value="ACYL-COA THIOESTERASE"/>
    <property type="match status" value="1"/>
</dbReference>
<dbReference type="AlphaFoldDB" id="A0AAD6C399"/>
<evidence type="ECO:0000313" key="3">
    <source>
        <dbReference type="EMBL" id="KAJ5444664.1"/>
    </source>
</evidence>
<feature type="domain" description="Acyl-CoA thioesterase-like N-terminal HotDog" evidence="1">
    <location>
        <begin position="31"/>
        <end position="113"/>
    </location>
</feature>
<dbReference type="GO" id="GO:0009062">
    <property type="term" value="P:fatty acid catabolic process"/>
    <property type="evidence" value="ECO:0007669"/>
    <property type="project" value="TreeGrafter"/>
</dbReference>
<dbReference type="CDD" id="cd03444">
    <property type="entry name" value="Thioesterase_II_repeat1"/>
    <property type="match status" value="1"/>
</dbReference>
<dbReference type="InterPro" id="IPR029069">
    <property type="entry name" value="HotDog_dom_sf"/>
</dbReference>
<organism evidence="3 4">
    <name type="scientific">Penicillium daleae</name>
    <dbReference type="NCBI Taxonomy" id="63821"/>
    <lineage>
        <taxon>Eukaryota</taxon>
        <taxon>Fungi</taxon>
        <taxon>Dikarya</taxon>
        <taxon>Ascomycota</taxon>
        <taxon>Pezizomycotina</taxon>
        <taxon>Eurotiomycetes</taxon>
        <taxon>Eurotiomycetidae</taxon>
        <taxon>Eurotiales</taxon>
        <taxon>Aspergillaceae</taxon>
        <taxon>Penicillium</taxon>
    </lineage>
</organism>
<feature type="domain" description="Acyl-CoA thioesterase-like C-terminal" evidence="2">
    <location>
        <begin position="153"/>
        <end position="323"/>
    </location>
</feature>
<reference evidence="3" key="1">
    <citation type="submission" date="2022-12" db="EMBL/GenBank/DDBJ databases">
        <authorList>
            <person name="Petersen C."/>
        </authorList>
    </citation>
    <scope>NUCLEOTIDE SEQUENCE</scope>
    <source>
        <strain evidence="3">IBT 16125</strain>
    </source>
</reference>
<dbReference type="SUPFAM" id="SSF54637">
    <property type="entry name" value="Thioesterase/thiol ester dehydrase-isomerase"/>
    <property type="match status" value="2"/>
</dbReference>
<keyword evidence="4" id="KW-1185">Reference proteome</keyword>
<comment type="caution">
    <text evidence="3">The sequence shown here is derived from an EMBL/GenBank/DDBJ whole genome shotgun (WGS) entry which is preliminary data.</text>
</comment>
<proteinExistence type="predicted"/>
<dbReference type="CDD" id="cd03445">
    <property type="entry name" value="Thioesterase_II_repeat2"/>
    <property type="match status" value="1"/>
</dbReference>
<dbReference type="EMBL" id="JAPVEA010000007">
    <property type="protein sequence ID" value="KAJ5444664.1"/>
    <property type="molecule type" value="Genomic_DNA"/>
</dbReference>
<dbReference type="GeneID" id="81602161"/>
<dbReference type="PANTHER" id="PTHR11066:SF34">
    <property type="entry name" value="ACYL-COENZYME A THIOESTERASE 8"/>
    <property type="match status" value="1"/>
</dbReference>
<protein>
    <recommendedName>
        <fullName evidence="5">Acyl-CoA thioesterase II</fullName>
    </recommendedName>
</protein>
<evidence type="ECO:0000259" key="2">
    <source>
        <dbReference type="Pfam" id="PF20789"/>
    </source>
</evidence>